<accession>A0A1Y2CGP7</accession>
<evidence type="ECO:0000256" key="4">
    <source>
        <dbReference type="ARBA" id="ARBA00022729"/>
    </source>
</evidence>
<proteinExistence type="inferred from homology"/>
<dbReference type="InterPro" id="IPR001563">
    <property type="entry name" value="Peptidase_S10"/>
</dbReference>
<dbReference type="PRINTS" id="PR00724">
    <property type="entry name" value="CRBOXYPTASEC"/>
</dbReference>
<dbReference type="EC" id="3.4.16.-" evidence="7"/>
<evidence type="ECO:0000256" key="5">
    <source>
        <dbReference type="ARBA" id="ARBA00022801"/>
    </source>
</evidence>
<keyword evidence="3 7" id="KW-0645">Protease</keyword>
<keyword evidence="10" id="KW-1185">Reference proteome</keyword>
<gene>
    <name evidence="9" type="ORF">BCR33DRAFT_678852</name>
</gene>
<dbReference type="Proteomes" id="UP000193642">
    <property type="component" value="Unassembled WGS sequence"/>
</dbReference>
<keyword evidence="2 7" id="KW-0121">Carboxypeptidase</keyword>
<dbReference type="PANTHER" id="PTHR11802:SF3">
    <property type="entry name" value="RETINOID-INDUCIBLE SERINE CARBOXYPEPTIDASE"/>
    <property type="match status" value="1"/>
</dbReference>
<reference evidence="9 10" key="1">
    <citation type="submission" date="2016-07" db="EMBL/GenBank/DDBJ databases">
        <title>Pervasive Adenine N6-methylation of Active Genes in Fungi.</title>
        <authorList>
            <consortium name="DOE Joint Genome Institute"/>
            <person name="Mondo S.J."/>
            <person name="Dannebaum R.O."/>
            <person name="Kuo R.C."/>
            <person name="Labutti K."/>
            <person name="Haridas S."/>
            <person name="Kuo A."/>
            <person name="Salamov A."/>
            <person name="Ahrendt S.R."/>
            <person name="Lipzen A."/>
            <person name="Sullivan W."/>
            <person name="Andreopoulos W.B."/>
            <person name="Clum A."/>
            <person name="Lindquist E."/>
            <person name="Daum C."/>
            <person name="Ramamoorthy G.K."/>
            <person name="Gryganskyi A."/>
            <person name="Culley D."/>
            <person name="Magnuson J.K."/>
            <person name="James T.Y."/>
            <person name="O'Malley M.A."/>
            <person name="Stajich J.E."/>
            <person name="Spatafora J.W."/>
            <person name="Visel A."/>
            <person name="Grigoriev I.V."/>
        </authorList>
    </citation>
    <scope>NUCLEOTIDE SEQUENCE [LARGE SCALE GENOMIC DNA]</scope>
    <source>
        <strain evidence="9 10">JEL800</strain>
    </source>
</reference>
<dbReference type="OrthoDB" id="443318at2759"/>
<name>A0A1Y2CGP7_9FUNG</name>
<evidence type="ECO:0000256" key="7">
    <source>
        <dbReference type="RuleBase" id="RU361156"/>
    </source>
</evidence>
<keyword evidence="8" id="KW-0812">Transmembrane</keyword>
<dbReference type="SUPFAM" id="SSF53474">
    <property type="entry name" value="alpha/beta-Hydrolases"/>
    <property type="match status" value="1"/>
</dbReference>
<dbReference type="Gene3D" id="3.40.50.1820">
    <property type="entry name" value="alpha/beta hydrolase"/>
    <property type="match status" value="1"/>
</dbReference>
<keyword evidence="6" id="KW-0325">Glycoprotein</keyword>
<comment type="caution">
    <text evidence="9">The sequence shown here is derived from an EMBL/GenBank/DDBJ whole genome shotgun (WGS) entry which is preliminary data.</text>
</comment>
<dbReference type="EMBL" id="MCGO01000018">
    <property type="protein sequence ID" value="ORY46096.1"/>
    <property type="molecule type" value="Genomic_DNA"/>
</dbReference>
<evidence type="ECO:0000256" key="1">
    <source>
        <dbReference type="ARBA" id="ARBA00009431"/>
    </source>
</evidence>
<keyword evidence="5 7" id="KW-0378">Hydrolase</keyword>
<keyword evidence="8" id="KW-1133">Transmembrane helix</keyword>
<protein>
    <recommendedName>
        <fullName evidence="7">Carboxypeptidase</fullName>
        <ecNumber evidence="7">3.4.16.-</ecNumber>
    </recommendedName>
</protein>
<dbReference type="Pfam" id="PF00450">
    <property type="entry name" value="Peptidase_S10"/>
    <property type="match status" value="1"/>
</dbReference>
<dbReference type="InterPro" id="IPR029058">
    <property type="entry name" value="AB_hydrolase_fold"/>
</dbReference>
<evidence type="ECO:0000256" key="6">
    <source>
        <dbReference type="ARBA" id="ARBA00023180"/>
    </source>
</evidence>
<dbReference type="PROSITE" id="PS00131">
    <property type="entry name" value="CARBOXYPEPT_SER_SER"/>
    <property type="match status" value="1"/>
</dbReference>
<dbReference type="InterPro" id="IPR018202">
    <property type="entry name" value="Ser_caboxypep_ser_AS"/>
</dbReference>
<dbReference type="PANTHER" id="PTHR11802">
    <property type="entry name" value="SERINE PROTEASE FAMILY S10 SERINE CARBOXYPEPTIDASE"/>
    <property type="match status" value="1"/>
</dbReference>
<evidence type="ECO:0000256" key="3">
    <source>
        <dbReference type="ARBA" id="ARBA00022670"/>
    </source>
</evidence>
<dbReference type="GO" id="GO:0004185">
    <property type="term" value="F:serine-type carboxypeptidase activity"/>
    <property type="evidence" value="ECO:0007669"/>
    <property type="project" value="UniProtKB-UniRule"/>
</dbReference>
<dbReference type="STRING" id="329046.A0A1Y2CGP7"/>
<dbReference type="AlphaFoldDB" id="A0A1Y2CGP7"/>
<dbReference type="GO" id="GO:0006508">
    <property type="term" value="P:proteolysis"/>
    <property type="evidence" value="ECO:0007669"/>
    <property type="project" value="UniProtKB-KW"/>
</dbReference>
<comment type="similarity">
    <text evidence="1 7">Belongs to the peptidase S10 family.</text>
</comment>
<organism evidence="9 10">
    <name type="scientific">Rhizoclosmatium globosum</name>
    <dbReference type="NCBI Taxonomy" id="329046"/>
    <lineage>
        <taxon>Eukaryota</taxon>
        <taxon>Fungi</taxon>
        <taxon>Fungi incertae sedis</taxon>
        <taxon>Chytridiomycota</taxon>
        <taxon>Chytridiomycota incertae sedis</taxon>
        <taxon>Chytridiomycetes</taxon>
        <taxon>Chytridiales</taxon>
        <taxon>Chytriomycetaceae</taxon>
        <taxon>Rhizoclosmatium</taxon>
    </lineage>
</organism>
<evidence type="ECO:0000313" key="10">
    <source>
        <dbReference type="Proteomes" id="UP000193642"/>
    </source>
</evidence>
<evidence type="ECO:0000256" key="8">
    <source>
        <dbReference type="SAM" id="Phobius"/>
    </source>
</evidence>
<evidence type="ECO:0000256" key="2">
    <source>
        <dbReference type="ARBA" id="ARBA00022645"/>
    </source>
</evidence>
<keyword evidence="4" id="KW-0732">Signal</keyword>
<feature type="transmembrane region" description="Helical" evidence="8">
    <location>
        <begin position="32"/>
        <end position="57"/>
    </location>
</feature>
<keyword evidence="8" id="KW-0472">Membrane</keyword>
<sequence length="418" mass="47323">MSLHPETETTPLLKQEREAHERIHPQSKRWTLVQLICASIAVYSVVAGLLGLVSLYIHSRVGSAKDVFLVKNLPRETPEITAALNKHYAGYIPVTKDGSLFFWYFPSKNTTSDELVIWINGGPGCSSLIGQFTENGPFYVADDGSLYVNPNSWHKRANVLYVDQPIGAGFSFTKPKTGPHDEYEVGEQFYTLLRQWYGIFPEAQKLKLFITGESYAGVYVPWIGKYIIENPVLPSGKKVNLKALGVGNPVLHWKYQFDAVSAYDYLKDVNFFGDDKAALYEASQLAEQCRYTNPRNDKNRTGLPYECNMYEFANDWKVKHSNFKCLDRLNYHKECVPDELIGGPGLSVFLDDAEVRKAIHVDPFQTEHGGHIKWKACDNRMDNLDDSFLPEPIEIIPNIISSGVKYLVYEGDLDIQCS</sequence>
<evidence type="ECO:0000313" key="9">
    <source>
        <dbReference type="EMBL" id="ORY46096.1"/>
    </source>
</evidence>